<dbReference type="PANTHER" id="PTHR34947">
    <property type="entry name" value="TRANSMEMBRANE PROTEIN"/>
    <property type="match status" value="1"/>
</dbReference>
<organism evidence="1 2">
    <name type="scientific">Chenopodium quinoa</name>
    <name type="common">Quinoa</name>
    <dbReference type="NCBI Taxonomy" id="63459"/>
    <lineage>
        <taxon>Eukaryota</taxon>
        <taxon>Viridiplantae</taxon>
        <taxon>Streptophyta</taxon>
        <taxon>Embryophyta</taxon>
        <taxon>Tracheophyta</taxon>
        <taxon>Spermatophyta</taxon>
        <taxon>Magnoliopsida</taxon>
        <taxon>eudicotyledons</taxon>
        <taxon>Gunneridae</taxon>
        <taxon>Pentapetalae</taxon>
        <taxon>Caryophyllales</taxon>
        <taxon>Chenopodiaceae</taxon>
        <taxon>Chenopodioideae</taxon>
        <taxon>Atripliceae</taxon>
        <taxon>Chenopodium</taxon>
    </lineage>
</organism>
<proteinExistence type="predicted"/>
<dbReference type="Proteomes" id="UP000596660">
    <property type="component" value="Unplaced"/>
</dbReference>
<evidence type="ECO:0000313" key="2">
    <source>
        <dbReference type="Proteomes" id="UP000596660"/>
    </source>
</evidence>
<reference evidence="1" key="1">
    <citation type="journal article" date="2017" name="Nature">
        <title>The genome of Chenopodium quinoa.</title>
        <authorList>
            <person name="Jarvis D.E."/>
            <person name="Ho Y.S."/>
            <person name="Lightfoot D.J."/>
            <person name="Schmoeckel S.M."/>
            <person name="Li B."/>
            <person name="Borm T.J.A."/>
            <person name="Ohyanagi H."/>
            <person name="Mineta K."/>
            <person name="Michell C.T."/>
            <person name="Saber N."/>
            <person name="Kharbatia N.M."/>
            <person name="Rupper R.R."/>
            <person name="Sharp A.R."/>
            <person name="Dally N."/>
            <person name="Boughton B.A."/>
            <person name="Woo Y.H."/>
            <person name="Gao G."/>
            <person name="Schijlen E.G.W.M."/>
            <person name="Guo X."/>
            <person name="Momin A.A."/>
            <person name="Negrao S."/>
            <person name="Al-Babili S."/>
            <person name="Gehring C."/>
            <person name="Roessner U."/>
            <person name="Jung C."/>
            <person name="Murphy K."/>
            <person name="Arold S.T."/>
            <person name="Gojobori T."/>
            <person name="van der Linden C.G."/>
            <person name="van Loo E.N."/>
            <person name="Jellen E.N."/>
            <person name="Maughan P.J."/>
            <person name="Tester M."/>
        </authorList>
    </citation>
    <scope>NUCLEOTIDE SEQUENCE [LARGE SCALE GENOMIC DNA]</scope>
    <source>
        <strain evidence="1">cv. PI 614886</strain>
    </source>
</reference>
<dbReference type="OMA" id="HYFKFYF"/>
<name>A0A803LQ49_CHEQI</name>
<keyword evidence="2" id="KW-1185">Reference proteome</keyword>
<evidence type="ECO:0000313" key="1">
    <source>
        <dbReference type="EnsemblPlants" id="AUR62017078-RA:cds"/>
    </source>
</evidence>
<dbReference type="EnsemblPlants" id="AUR62017078-RA">
    <property type="protein sequence ID" value="AUR62017078-RA:cds"/>
    <property type="gene ID" value="AUR62017078"/>
</dbReference>
<dbReference type="AlphaFoldDB" id="A0A803LQ49"/>
<dbReference type="PANTHER" id="PTHR34947:SF2">
    <property type="entry name" value="TRANSMEMBRANE PROTEIN"/>
    <property type="match status" value="1"/>
</dbReference>
<dbReference type="Gramene" id="AUR62017078-RA">
    <property type="protein sequence ID" value="AUR62017078-RA:cds"/>
    <property type="gene ID" value="AUR62017078"/>
</dbReference>
<sequence length="196" mass="23119">MASFNHVPTKQLPLRAVNTKHEADKNYIFLLCNGILVFIAKYSSGSVDTSSPPLPETSPDNDLYYKAYSQTMQSSIGNSLLITDGTIWEEVEEEKYEDVIINDNKENKKEHSDSWSYEEQEEDNYKYYAEQEDNYEYYAEQEEDKYEYYAEQGETEQEEEAIAQMSTEELNRKFDDFIRKMKEDLRIEAQRQLIVV</sequence>
<protein>
    <submittedName>
        <fullName evidence="1">Uncharacterized protein</fullName>
    </submittedName>
</protein>
<accession>A0A803LQ49</accession>
<reference evidence="1" key="2">
    <citation type="submission" date="2021-03" db="UniProtKB">
        <authorList>
            <consortium name="EnsemblPlants"/>
        </authorList>
    </citation>
    <scope>IDENTIFICATION</scope>
</reference>